<reference evidence="1" key="1">
    <citation type="submission" date="2018-02" db="EMBL/GenBank/DDBJ databases">
        <title>Rhizophora mucronata_Transcriptome.</title>
        <authorList>
            <person name="Meera S.P."/>
            <person name="Sreeshan A."/>
            <person name="Augustine A."/>
        </authorList>
    </citation>
    <scope>NUCLEOTIDE SEQUENCE</scope>
    <source>
        <tissue evidence="1">Leaf</tissue>
    </source>
</reference>
<proteinExistence type="predicted"/>
<dbReference type="AlphaFoldDB" id="A0A2P2P936"/>
<dbReference type="EMBL" id="GGEC01070796">
    <property type="protein sequence ID" value="MBX51280.1"/>
    <property type="molecule type" value="Transcribed_RNA"/>
</dbReference>
<protein>
    <submittedName>
        <fullName evidence="1">Uncharacterized protein</fullName>
    </submittedName>
</protein>
<name>A0A2P2P936_RHIMU</name>
<sequence>MLTWSKVVLFHIAKILPLLL</sequence>
<accession>A0A2P2P936</accession>
<organism evidence="1">
    <name type="scientific">Rhizophora mucronata</name>
    <name type="common">Asiatic mangrove</name>
    <dbReference type="NCBI Taxonomy" id="61149"/>
    <lineage>
        <taxon>Eukaryota</taxon>
        <taxon>Viridiplantae</taxon>
        <taxon>Streptophyta</taxon>
        <taxon>Embryophyta</taxon>
        <taxon>Tracheophyta</taxon>
        <taxon>Spermatophyta</taxon>
        <taxon>Magnoliopsida</taxon>
        <taxon>eudicotyledons</taxon>
        <taxon>Gunneridae</taxon>
        <taxon>Pentapetalae</taxon>
        <taxon>rosids</taxon>
        <taxon>fabids</taxon>
        <taxon>Malpighiales</taxon>
        <taxon>Rhizophoraceae</taxon>
        <taxon>Rhizophora</taxon>
    </lineage>
</organism>
<evidence type="ECO:0000313" key="1">
    <source>
        <dbReference type="EMBL" id="MBX51280.1"/>
    </source>
</evidence>